<proteinExistence type="predicted"/>
<feature type="compositionally biased region" description="Polar residues" evidence="2">
    <location>
        <begin position="1153"/>
        <end position="1164"/>
    </location>
</feature>
<comment type="caution">
    <text evidence="4">The sequence shown here is derived from an EMBL/GenBank/DDBJ whole genome shotgun (WGS) entry which is preliminary data.</text>
</comment>
<dbReference type="Pfam" id="PF07727">
    <property type="entry name" value="RVT_2"/>
    <property type="match status" value="1"/>
</dbReference>
<gene>
    <name evidence="4" type="ORF">Tco_0925533</name>
</gene>
<feature type="compositionally biased region" description="Low complexity" evidence="2">
    <location>
        <begin position="494"/>
        <end position="512"/>
    </location>
</feature>
<dbReference type="Gene3D" id="4.10.60.10">
    <property type="entry name" value="Zinc finger, CCHC-type"/>
    <property type="match status" value="1"/>
</dbReference>
<feature type="region of interest" description="Disordered" evidence="2">
    <location>
        <begin position="491"/>
        <end position="515"/>
    </location>
</feature>
<evidence type="ECO:0000313" key="4">
    <source>
        <dbReference type="EMBL" id="GJT35114.1"/>
    </source>
</evidence>
<organism evidence="4 5">
    <name type="scientific">Tanacetum coccineum</name>
    <dbReference type="NCBI Taxonomy" id="301880"/>
    <lineage>
        <taxon>Eukaryota</taxon>
        <taxon>Viridiplantae</taxon>
        <taxon>Streptophyta</taxon>
        <taxon>Embryophyta</taxon>
        <taxon>Tracheophyta</taxon>
        <taxon>Spermatophyta</taxon>
        <taxon>Magnoliopsida</taxon>
        <taxon>eudicotyledons</taxon>
        <taxon>Gunneridae</taxon>
        <taxon>Pentapetalae</taxon>
        <taxon>asterids</taxon>
        <taxon>campanulids</taxon>
        <taxon>Asterales</taxon>
        <taxon>Asteraceae</taxon>
        <taxon>Asteroideae</taxon>
        <taxon>Anthemideae</taxon>
        <taxon>Anthemidinae</taxon>
        <taxon>Tanacetum</taxon>
    </lineage>
</organism>
<feature type="compositionally biased region" description="Basic and acidic residues" evidence="2">
    <location>
        <begin position="1092"/>
        <end position="1122"/>
    </location>
</feature>
<keyword evidence="5" id="KW-1185">Reference proteome</keyword>
<accession>A0ABQ5DD94</accession>
<dbReference type="PANTHER" id="PTHR33116:SF79">
    <property type="entry name" value="REVERSE TRANSCRIPTASE DOMAIN, ZINC FINGER, CCHC-TYPE-RELATED"/>
    <property type="match status" value="1"/>
</dbReference>
<dbReference type="PROSITE" id="PS50158">
    <property type="entry name" value="ZF_CCHC"/>
    <property type="match status" value="1"/>
</dbReference>
<name>A0ABQ5DD94_9ASTR</name>
<feature type="region of interest" description="Disordered" evidence="2">
    <location>
        <begin position="2209"/>
        <end position="2273"/>
    </location>
</feature>
<dbReference type="InterPro" id="IPR001878">
    <property type="entry name" value="Znf_CCHC"/>
</dbReference>
<feature type="compositionally biased region" description="Polar residues" evidence="2">
    <location>
        <begin position="2223"/>
        <end position="2234"/>
    </location>
</feature>
<feature type="region of interest" description="Disordered" evidence="2">
    <location>
        <begin position="785"/>
        <end position="833"/>
    </location>
</feature>
<evidence type="ECO:0000259" key="3">
    <source>
        <dbReference type="PROSITE" id="PS50158"/>
    </source>
</evidence>
<evidence type="ECO:0000313" key="5">
    <source>
        <dbReference type="Proteomes" id="UP001151760"/>
    </source>
</evidence>
<sequence>MFNNPEVVKDVVQDAQEQPSENTSPDKGIQVSEDDFDKEGQHQMPEDDQIWQDKLEMMVTQEVVANAMNDESRQAFEEEKEILSSSASALQVLRRLGSIFTSVYASKLKHVVSLLEENKFEGDNTPIVIQPPCYSASKDFQDSSDDEEDTRSSYEYLNDLEEEYQARALLAKSKRFFKKGTQRFSSAKATDQTECHKCGKEGHFARDCWSKASVPSYKSPFQQKPLNSSQHKLEIRPTKDFEAKYNKVKAKLALLRLSASAFKAATVKNKGLIAEAYESDEEEVPSYDNEIVEVKVLMALAKENDVVCKEGARNGECMKISMRKVHTLLEMEDNDDRKTYLDYLCIDLNYVEEQRNNLLSKHKDLVHELNACKEHHLVLKQAKLDFLTMHEQIPSQKKIILGVDQLTEDPSSSGQKDLVFVKSLADDIKVSIPGVERPWLSEAKGFILPNHDTSRILPAESQRNTTDPSVVVTDSFATEVEALKGVKINEPSLAPAKGNKSSSASKVNSAPAGKLKSVKIKDDPPLAIVINELNNLKLQFSKNQSSYSRNNQQCDRTDHRTCDHAEYISTMNMIISLEREINLRNPQHAFKGREARGSLTLPQLITMILNGSKETVDAQRHMTGVKSYLHKYEEQPGLKVVFRDDSACVTEGYGSIKWSVFSKQYWTEAVATACYTQNRSTIVKRHLKTPYEIFCHQIFQSDGYLLGYSLVSKAIRFFNTRRYPPDEYLHPYEPSKRYQTNSNDVSFIETYECPEPIVLKTEVSSDQNGQTDQNDQSVQNDEILNDDHSEHSNQPNNEKTIDNLTNTKDIQISEHSSSPREKDMATPAPQDRWSQDKNIELVNIIGNPRVGMLTRAMAKELGAASAHEFARLEAIRIFLAFATYMNFIVYQMDVKSAFLNGKLKEEVYVKQPLGFESNEFPTIENSNGTLNNLGPDLSGKVVNETQYRGMIGSLMYLTASRPDIQFSTCLCVRYQANPKESYLIIVKRIFRYLKAMSSAEAEYVATVGCCSNVLWMKSQLADYDIIYEKVLGKKVQTYFQQRCHHPILFGQCGKDVPVDPKAPKPSLQTEEVPQGKKLGAKSGLKRKQSLKHTSESKTEASKSKTSQSKKETQSSLAKDKIPSHLSPPTLVSASRYDASADSTTEADPGLSAPNDSIPSQQDQTKSTRDGLKTAQSDSGTNEESRADEISKKIKLEDLSDLMKDTISVFFTHDSLQDEPIISQKDEMAQQKEKSKAEVASLKARSSYPYINQRTNLLVAKLKNIQWELPVELQALPVLFATVVENALDAMTKDVPLAGQATASPANGEKNTTKDAETNLQNELVDFWALMWEDETIEVIANLKVSHLQLAEWREVVQACPNRKEKEWKTIYGLLKTRMEYLDQTEKELKIDFNKPLKEQDPLNELNELANKKRKRTSDLKDHSSFGGSWRGWIKGYLVSSTASILVNESPTLEFYFQQGVGGVKYDEDLIIDKVAARLSKWKAKTLSIGGRFTLTKAVLSTIPLYFFSLFKVPIGVLKHLESCRRSFFLGMEPGVWKASWFSWDSLVASKEVRGLGMSSFFAINHALLLKWIWRFKAHPEAMWVSIIKAIYRPCGNLDRDIPVGKSSTWLDYIRSISHLKGRGVDLYLCMKNKVGNGNDSLFWLENWLGKGNLKVKYPRLFDLEENKEVSIHDKVQNVLVEDQDSWLWNLDGEALNKLPKRFNMSLRGLAVLSIECPVSRVVGASGYWYFFVSRLVKLVRWFEVKEGGQRLLGSCVGVITLGMKRGFLSQKGSGIRRGVKEKDLNRNKMNTTSGNSFSSSTGLFSFQFSSMDGLDAMLENGPWFIRNNPLILKKSHPDKNLLKEDVSIVPVWVKFHCVPVTAFSEDGLSAIATKLVVIEIRADVKLKDNIVVAMPKSTREDHYTCNVHVEYEWKPYRCSSCKVFRHIHEECLKNTGASEKKTMKKPSQTSQGVLVGPKMGFKPQKEYRPVPKKSTVSFSGNKKKGVKPTIEVSNSNSFDVLNSVDNDVEFGTNGRTTNLVNNGATSSGSSFMNVDNSSSDKAGNPLKKVEFSGEYDSEDEVASIDNDMDRYMAFERVGFSTQILLEQWRDSYGNGDYDDDTYDDDMYEGPINLGPERPRVYSDLSRMRRNRYNADIRQQTSYFQDALEGDRNITKEDREFTPYDDFEHFVRYKEKPFMTTMCSWVIESTKHSRMLIPGQAMAGGAVNSATLQQGRSHSKDLHSTQCHRTPNTQRQDVRYASQENGVVLGSKSSNVPTGGQEHAIDEDVMSNRF</sequence>
<feature type="region of interest" description="Disordered" evidence="2">
    <location>
        <begin position="1059"/>
        <end position="1188"/>
    </location>
</feature>
<dbReference type="EMBL" id="BQNB010015022">
    <property type="protein sequence ID" value="GJT35114.1"/>
    <property type="molecule type" value="Genomic_DNA"/>
</dbReference>
<feature type="compositionally biased region" description="Polar residues" evidence="2">
    <location>
        <begin position="15"/>
        <end position="25"/>
    </location>
</feature>
<dbReference type="Proteomes" id="UP001151760">
    <property type="component" value="Unassembled WGS sequence"/>
</dbReference>
<evidence type="ECO:0000256" key="2">
    <source>
        <dbReference type="SAM" id="MobiDB-lite"/>
    </source>
</evidence>
<dbReference type="SMART" id="SM00343">
    <property type="entry name" value="ZnF_C2HC"/>
    <property type="match status" value="2"/>
</dbReference>
<reference evidence="4" key="1">
    <citation type="journal article" date="2022" name="Int. J. Mol. Sci.">
        <title>Draft Genome of Tanacetum Coccineum: Genomic Comparison of Closely Related Tanacetum-Family Plants.</title>
        <authorList>
            <person name="Yamashiro T."/>
            <person name="Shiraishi A."/>
            <person name="Nakayama K."/>
            <person name="Satake H."/>
        </authorList>
    </citation>
    <scope>NUCLEOTIDE SEQUENCE</scope>
</reference>
<keyword evidence="1" id="KW-0862">Zinc</keyword>
<feature type="compositionally biased region" description="Acidic residues" evidence="2">
    <location>
        <begin position="2264"/>
        <end position="2273"/>
    </location>
</feature>
<feature type="compositionally biased region" description="Basic and acidic residues" evidence="2">
    <location>
        <begin position="38"/>
        <end position="48"/>
    </location>
</feature>
<dbReference type="PANTHER" id="PTHR33116">
    <property type="entry name" value="REVERSE TRANSCRIPTASE ZINC-BINDING DOMAIN-CONTAINING PROTEIN-RELATED-RELATED"/>
    <property type="match status" value="1"/>
</dbReference>
<protein>
    <submittedName>
        <fullName evidence="4">Retrovirus-related pol polyprotein from transposon TNT 1-94</fullName>
    </submittedName>
</protein>
<feature type="region of interest" description="Disordered" evidence="2">
    <location>
        <begin position="1939"/>
        <end position="1987"/>
    </location>
</feature>
<evidence type="ECO:0000256" key="1">
    <source>
        <dbReference type="PROSITE-ProRule" id="PRU00047"/>
    </source>
</evidence>
<keyword evidence="1" id="KW-0479">Metal-binding</keyword>
<dbReference type="SUPFAM" id="SSF57756">
    <property type="entry name" value="Retrovirus zinc finger-like domains"/>
    <property type="match status" value="1"/>
</dbReference>
<reference evidence="4" key="2">
    <citation type="submission" date="2022-01" db="EMBL/GenBank/DDBJ databases">
        <authorList>
            <person name="Yamashiro T."/>
            <person name="Shiraishi A."/>
            <person name="Satake H."/>
            <person name="Nakayama K."/>
        </authorList>
    </citation>
    <scope>NUCLEOTIDE SEQUENCE</scope>
</reference>
<feature type="compositionally biased region" description="Polar residues" evidence="2">
    <location>
        <begin position="792"/>
        <end position="816"/>
    </location>
</feature>
<feature type="compositionally biased region" description="Polar residues" evidence="2">
    <location>
        <begin position="2019"/>
        <end position="2041"/>
    </location>
</feature>
<dbReference type="InterPro" id="IPR036875">
    <property type="entry name" value="Znf_CCHC_sf"/>
</dbReference>
<dbReference type="Pfam" id="PF00098">
    <property type="entry name" value="zf-CCHC"/>
    <property type="match status" value="1"/>
</dbReference>
<feature type="region of interest" description="Disordered" evidence="2">
    <location>
        <begin position="1"/>
        <end position="48"/>
    </location>
</feature>
<feature type="region of interest" description="Disordered" evidence="2">
    <location>
        <begin position="2019"/>
        <end position="2045"/>
    </location>
</feature>
<dbReference type="InterPro" id="IPR013103">
    <property type="entry name" value="RVT_2"/>
</dbReference>
<feature type="domain" description="CCHC-type" evidence="3">
    <location>
        <begin position="195"/>
        <end position="208"/>
    </location>
</feature>
<keyword evidence="1" id="KW-0863">Zinc-finger</keyword>